<evidence type="ECO:0000313" key="5">
    <source>
        <dbReference type="Proteomes" id="UP000594262"/>
    </source>
</evidence>
<feature type="domain" description="Centromere protein Cenp-F N-terminal" evidence="3">
    <location>
        <begin position="1"/>
        <end position="133"/>
    </location>
</feature>
<feature type="region of interest" description="Disordered" evidence="2">
    <location>
        <begin position="158"/>
        <end position="178"/>
    </location>
</feature>
<dbReference type="InterPro" id="IPR043513">
    <property type="entry name" value="Cenp-F"/>
</dbReference>
<dbReference type="GO" id="GO:0000775">
    <property type="term" value="C:chromosome, centromeric region"/>
    <property type="evidence" value="ECO:0007669"/>
    <property type="project" value="InterPro"/>
</dbReference>
<protein>
    <recommendedName>
        <fullName evidence="3">Centromere protein Cenp-F N-terminal domain-containing protein</fullName>
    </recommendedName>
</protein>
<dbReference type="GO" id="GO:0008017">
    <property type="term" value="F:microtubule binding"/>
    <property type="evidence" value="ECO:0007669"/>
    <property type="project" value="InterPro"/>
</dbReference>
<organism evidence="4 5">
    <name type="scientific">Clytia hemisphaerica</name>
    <dbReference type="NCBI Taxonomy" id="252671"/>
    <lineage>
        <taxon>Eukaryota</taxon>
        <taxon>Metazoa</taxon>
        <taxon>Cnidaria</taxon>
        <taxon>Hydrozoa</taxon>
        <taxon>Hydroidolina</taxon>
        <taxon>Leptothecata</taxon>
        <taxon>Obeliida</taxon>
        <taxon>Clytiidae</taxon>
        <taxon>Clytia</taxon>
    </lineage>
</organism>
<evidence type="ECO:0000256" key="2">
    <source>
        <dbReference type="SAM" id="MobiDB-lite"/>
    </source>
</evidence>
<dbReference type="Gene3D" id="1.10.287.1490">
    <property type="match status" value="1"/>
</dbReference>
<keyword evidence="1" id="KW-0175">Coiled coil</keyword>
<dbReference type="Proteomes" id="UP000594262">
    <property type="component" value="Unplaced"/>
</dbReference>
<proteinExistence type="predicted"/>
<feature type="coiled-coil region" evidence="1">
    <location>
        <begin position="20"/>
        <end position="142"/>
    </location>
</feature>
<dbReference type="GO" id="GO:0000278">
    <property type="term" value="P:mitotic cell cycle"/>
    <property type="evidence" value="ECO:0007669"/>
    <property type="project" value="TreeGrafter"/>
</dbReference>
<dbReference type="InterPro" id="IPR018463">
    <property type="entry name" value="Centromere_CenpF_N"/>
</dbReference>
<evidence type="ECO:0000259" key="3">
    <source>
        <dbReference type="Pfam" id="PF10481"/>
    </source>
</evidence>
<dbReference type="Pfam" id="PF10481">
    <property type="entry name" value="CENP-F_N"/>
    <property type="match status" value="1"/>
</dbReference>
<evidence type="ECO:0000256" key="1">
    <source>
        <dbReference type="SAM" id="Coils"/>
    </source>
</evidence>
<evidence type="ECO:0000313" key="4">
    <source>
        <dbReference type="EnsemblMetazoa" id="CLYHEMP017434.1"/>
    </source>
</evidence>
<keyword evidence="5" id="KW-1185">Reference proteome</keyword>
<dbReference type="EnsemblMetazoa" id="CLYHEMT017434.1">
    <property type="protein sequence ID" value="CLYHEMP017434.1"/>
    <property type="gene ID" value="CLYHEMG017434"/>
</dbReference>
<dbReference type="OrthoDB" id="5970573at2759"/>
<dbReference type="GO" id="GO:0005634">
    <property type="term" value="C:nucleus"/>
    <property type="evidence" value="ECO:0007669"/>
    <property type="project" value="TreeGrafter"/>
</dbReference>
<dbReference type="PANTHER" id="PTHR18874">
    <property type="entry name" value="CMF/LEK/CENP CELL DIVISION-RELATED"/>
    <property type="match status" value="1"/>
</dbReference>
<dbReference type="GO" id="GO:0070840">
    <property type="term" value="F:dynein complex binding"/>
    <property type="evidence" value="ECO:0007669"/>
    <property type="project" value="TreeGrafter"/>
</dbReference>
<sequence>MSWAQDEWKNNLPHVAVQKINAMEKNIEQLQKDQQQKKFKIESLEASNEHQRKKTDQEKAEAANLKKEIHGLEEQIRSISVSHDKVLHELSTKDNRISCLDGQLSKMKSSLDKENNSVAKLKMELERAVASQNKNLELLEQKDQDIAKLSKRLKLSSSDDVFNAAPANKNNSSSEQSQ</sequence>
<dbReference type="GO" id="GO:0010389">
    <property type="term" value="P:regulation of G2/M transition of mitotic cell cycle"/>
    <property type="evidence" value="ECO:0007669"/>
    <property type="project" value="TreeGrafter"/>
</dbReference>
<name>A0A7M6DN61_9CNID</name>
<dbReference type="AlphaFoldDB" id="A0A7M6DN61"/>
<reference evidence="4" key="1">
    <citation type="submission" date="2021-01" db="UniProtKB">
        <authorList>
            <consortium name="EnsemblMetazoa"/>
        </authorList>
    </citation>
    <scope>IDENTIFICATION</scope>
</reference>
<accession>A0A7M6DN61</accession>
<dbReference type="GO" id="GO:0051310">
    <property type="term" value="P:metaphase chromosome alignment"/>
    <property type="evidence" value="ECO:0007669"/>
    <property type="project" value="TreeGrafter"/>
</dbReference>
<dbReference type="GO" id="GO:0000922">
    <property type="term" value="C:spindle pole"/>
    <property type="evidence" value="ECO:0007669"/>
    <property type="project" value="TreeGrafter"/>
</dbReference>
<dbReference type="PANTHER" id="PTHR18874:SF10">
    <property type="entry name" value="CENTROMERE PROTEIN F"/>
    <property type="match status" value="1"/>
</dbReference>